<dbReference type="AlphaFoldDB" id="A0A645F916"/>
<evidence type="ECO:0000313" key="2">
    <source>
        <dbReference type="EMBL" id="MPN10875.1"/>
    </source>
</evidence>
<name>A0A645F916_9ZZZZ</name>
<keyword evidence="1" id="KW-1133">Transmembrane helix</keyword>
<feature type="transmembrane region" description="Helical" evidence="1">
    <location>
        <begin position="20"/>
        <end position="39"/>
    </location>
</feature>
<evidence type="ECO:0000256" key="1">
    <source>
        <dbReference type="SAM" id="Phobius"/>
    </source>
</evidence>
<dbReference type="EMBL" id="VSSQ01057065">
    <property type="protein sequence ID" value="MPN10875.1"/>
    <property type="molecule type" value="Genomic_DNA"/>
</dbReference>
<keyword evidence="1" id="KW-0472">Membrane</keyword>
<proteinExistence type="predicted"/>
<keyword evidence="1" id="KW-0812">Transmembrane</keyword>
<organism evidence="2">
    <name type="scientific">bioreactor metagenome</name>
    <dbReference type="NCBI Taxonomy" id="1076179"/>
    <lineage>
        <taxon>unclassified sequences</taxon>
        <taxon>metagenomes</taxon>
        <taxon>ecological metagenomes</taxon>
    </lineage>
</organism>
<sequence length="125" mass="13245">MVKVPAPATSGNAIGTMDAAFASVCLWISIPKIISNAIMKMTKAPAMANEYTSTPMNFRILFPMKRNASINAPATIAALSDSIFPNFCFKPTITGSDPTMSITANKTIAVVSVSLMEKNSNIPSN</sequence>
<reference evidence="2" key="1">
    <citation type="submission" date="2019-08" db="EMBL/GenBank/DDBJ databases">
        <authorList>
            <person name="Kucharzyk K."/>
            <person name="Murdoch R.W."/>
            <person name="Higgins S."/>
            <person name="Loffler F."/>
        </authorList>
    </citation>
    <scope>NUCLEOTIDE SEQUENCE</scope>
</reference>
<comment type="caution">
    <text evidence="2">The sequence shown here is derived from an EMBL/GenBank/DDBJ whole genome shotgun (WGS) entry which is preliminary data.</text>
</comment>
<accession>A0A645F916</accession>
<gene>
    <name evidence="2" type="ORF">SDC9_158172</name>
</gene>
<protein>
    <submittedName>
        <fullName evidence="2">Uncharacterized protein</fullName>
    </submittedName>
</protein>